<dbReference type="PROSITE" id="PS50893">
    <property type="entry name" value="ABC_TRANSPORTER_2"/>
    <property type="match status" value="1"/>
</dbReference>
<dbReference type="PANTHER" id="PTHR42794:SF1">
    <property type="entry name" value="HEMIN IMPORT ATP-BINDING PROTEIN HMUV"/>
    <property type="match status" value="1"/>
</dbReference>
<dbReference type="RefSeq" id="WP_132806476.1">
    <property type="nucleotide sequence ID" value="NZ_SMAK01000005.1"/>
</dbReference>
<sequence length="264" mass="27970">MIEASGICVRLGGRDILSDVAIALRPGELSVIVGPNGAGKTTLMRVLVGDLVPSAGSVRFAGRPIGDWREADLAARRAVLPQASQLAFPFTVHEVVQLGGRVAAGDQGRAADRIAESLDLVGLAGYGPRFYQQLSGGEQQRVHLARVLCQIRQPVADGEPRWLFLDEPTSNLDIRHQFQVLSIARDHAAAGGGALAILHDLNMASLFADRIVVVSDGRIVADGPPAEVLTDALLHRVFGVRLRVNVAPLGGAPFVLPHSAMDGR</sequence>
<evidence type="ECO:0000256" key="2">
    <source>
        <dbReference type="ARBA" id="ARBA00022741"/>
    </source>
</evidence>
<dbReference type="InterPro" id="IPR003439">
    <property type="entry name" value="ABC_transporter-like_ATP-bd"/>
</dbReference>
<protein>
    <submittedName>
        <fullName evidence="7">Iron complex transport system ATP-binding protein</fullName>
    </submittedName>
</protein>
<dbReference type="InterPro" id="IPR003593">
    <property type="entry name" value="AAA+_ATPase"/>
</dbReference>
<dbReference type="GO" id="GO:0005524">
    <property type="term" value="F:ATP binding"/>
    <property type="evidence" value="ECO:0007669"/>
    <property type="project" value="UniProtKB-KW"/>
</dbReference>
<evidence type="ECO:0000256" key="1">
    <source>
        <dbReference type="ARBA" id="ARBA00022448"/>
    </source>
</evidence>
<keyword evidence="1" id="KW-0813">Transport</keyword>
<evidence type="ECO:0000313" key="8">
    <source>
        <dbReference type="Proteomes" id="UP000295678"/>
    </source>
</evidence>
<evidence type="ECO:0000256" key="3">
    <source>
        <dbReference type="ARBA" id="ARBA00022840"/>
    </source>
</evidence>
<comment type="function">
    <text evidence="5">Part of the ABC transporter complex HmuTUV involved in hemin import. Responsible for energy coupling to the transport system.</text>
</comment>
<keyword evidence="4" id="KW-1278">Translocase</keyword>
<evidence type="ECO:0000259" key="6">
    <source>
        <dbReference type="PROSITE" id="PS50893"/>
    </source>
</evidence>
<keyword evidence="2" id="KW-0547">Nucleotide-binding</keyword>
<dbReference type="Proteomes" id="UP000295678">
    <property type="component" value="Unassembled WGS sequence"/>
</dbReference>
<evidence type="ECO:0000313" key="7">
    <source>
        <dbReference type="EMBL" id="TCT10627.1"/>
    </source>
</evidence>
<proteinExistence type="predicted"/>
<accession>A0A4R3MEK6</accession>
<dbReference type="Pfam" id="PF00005">
    <property type="entry name" value="ABC_tran"/>
    <property type="match status" value="1"/>
</dbReference>
<name>A0A4R3MEK6_9HYPH</name>
<dbReference type="AlphaFoldDB" id="A0A4R3MEK6"/>
<dbReference type="GO" id="GO:0016887">
    <property type="term" value="F:ATP hydrolysis activity"/>
    <property type="evidence" value="ECO:0007669"/>
    <property type="project" value="InterPro"/>
</dbReference>
<evidence type="ECO:0000256" key="5">
    <source>
        <dbReference type="ARBA" id="ARBA00037066"/>
    </source>
</evidence>
<dbReference type="InterPro" id="IPR027417">
    <property type="entry name" value="P-loop_NTPase"/>
</dbReference>
<dbReference type="SUPFAM" id="SSF52540">
    <property type="entry name" value="P-loop containing nucleoside triphosphate hydrolases"/>
    <property type="match status" value="1"/>
</dbReference>
<reference evidence="7 8" key="1">
    <citation type="submission" date="2019-03" db="EMBL/GenBank/DDBJ databases">
        <title>Genomic Encyclopedia of Type Strains, Phase IV (KMG-IV): sequencing the most valuable type-strain genomes for metagenomic binning, comparative biology and taxonomic classification.</title>
        <authorList>
            <person name="Goeker M."/>
        </authorList>
    </citation>
    <scope>NUCLEOTIDE SEQUENCE [LARGE SCALE GENOMIC DNA]</scope>
    <source>
        <strain evidence="7 8">DSM 19345</strain>
    </source>
</reference>
<dbReference type="NCBIfam" id="NF010068">
    <property type="entry name" value="PRK13548.1"/>
    <property type="match status" value="1"/>
</dbReference>
<keyword evidence="8" id="KW-1185">Reference proteome</keyword>
<feature type="domain" description="ABC transporter" evidence="6">
    <location>
        <begin position="2"/>
        <end position="241"/>
    </location>
</feature>
<dbReference type="PANTHER" id="PTHR42794">
    <property type="entry name" value="HEMIN IMPORT ATP-BINDING PROTEIN HMUV"/>
    <property type="match status" value="1"/>
</dbReference>
<comment type="caution">
    <text evidence="7">The sequence shown here is derived from an EMBL/GenBank/DDBJ whole genome shotgun (WGS) entry which is preliminary data.</text>
</comment>
<evidence type="ECO:0000256" key="4">
    <source>
        <dbReference type="ARBA" id="ARBA00022967"/>
    </source>
</evidence>
<dbReference type="EMBL" id="SMAK01000005">
    <property type="protein sequence ID" value="TCT10627.1"/>
    <property type="molecule type" value="Genomic_DNA"/>
</dbReference>
<keyword evidence="3 7" id="KW-0067">ATP-binding</keyword>
<organism evidence="7 8">
    <name type="scientific">Tepidamorphus gemmatus</name>
    <dbReference type="NCBI Taxonomy" id="747076"/>
    <lineage>
        <taxon>Bacteria</taxon>
        <taxon>Pseudomonadati</taxon>
        <taxon>Pseudomonadota</taxon>
        <taxon>Alphaproteobacteria</taxon>
        <taxon>Hyphomicrobiales</taxon>
        <taxon>Tepidamorphaceae</taxon>
        <taxon>Tepidamorphus</taxon>
    </lineage>
</organism>
<dbReference type="Gene3D" id="3.40.50.300">
    <property type="entry name" value="P-loop containing nucleotide triphosphate hydrolases"/>
    <property type="match status" value="1"/>
</dbReference>
<dbReference type="SMART" id="SM00382">
    <property type="entry name" value="AAA"/>
    <property type="match status" value="1"/>
</dbReference>
<dbReference type="OrthoDB" id="9810077at2"/>
<gene>
    <name evidence="7" type="ORF">EDC22_105126</name>
</gene>
<dbReference type="CDD" id="cd03214">
    <property type="entry name" value="ABC_Iron-Siderophores_B12_Hemin"/>
    <property type="match status" value="1"/>
</dbReference>